<dbReference type="GO" id="GO:0008270">
    <property type="term" value="F:zinc ion binding"/>
    <property type="evidence" value="ECO:0007669"/>
    <property type="project" value="InterPro"/>
</dbReference>
<gene>
    <name evidence="3" type="primary">1</name>
    <name evidence="3" type="ORF">SEA_HEATHEN_1</name>
</gene>
<reference evidence="3 4" key="1">
    <citation type="submission" date="2019-06" db="EMBL/GenBank/DDBJ databases">
        <authorList>
            <person name="Sommerfeld K."/>
            <person name="Bohn H."/>
            <person name="Dutt K."/>
            <person name="Peterson A.T."/>
            <person name="Slowan-Pomeroy T."/>
            <person name="Briggs L.A."/>
            <person name="Butela K.A."/>
            <person name="Garlena R.A."/>
            <person name="Russell D.A."/>
            <person name="Pope W.H."/>
            <person name="Jacobs-Sera D."/>
            <person name="Hatfull G.F."/>
        </authorList>
    </citation>
    <scope>NUCLEOTIDE SEQUENCE [LARGE SCALE GENOMIC DNA]</scope>
</reference>
<dbReference type="GO" id="GO:0003676">
    <property type="term" value="F:nucleic acid binding"/>
    <property type="evidence" value="ECO:0007669"/>
    <property type="project" value="InterPro"/>
</dbReference>
<sequence length="139" mass="15685">MTEAPPQSGALRRGRRPHSLSFGLLCRQPPTTGGCLYKGVSMSWNSSDRSSRLPADWEENYRQPVLRAAGYRCQIRRPGCLGKATDVDHIRRGDDHRLSNLQAACSRCHGKKSSAEGHARKRELRARRKRPTERHPGSR</sequence>
<dbReference type="Proteomes" id="UP000317025">
    <property type="component" value="Segment"/>
</dbReference>
<keyword evidence="3" id="KW-0540">Nuclease</keyword>
<dbReference type="InterPro" id="IPR002711">
    <property type="entry name" value="HNH"/>
</dbReference>
<proteinExistence type="predicted"/>
<feature type="compositionally biased region" description="Basic residues" evidence="1">
    <location>
        <begin position="119"/>
        <end position="132"/>
    </location>
</feature>
<organism evidence="3 4">
    <name type="scientific">Mycobacterium phage Heathen</name>
    <dbReference type="NCBI Taxonomy" id="2590942"/>
    <lineage>
        <taxon>Viruses</taxon>
        <taxon>Duplodnaviria</taxon>
        <taxon>Heunggongvirae</taxon>
        <taxon>Uroviricota</taxon>
        <taxon>Caudoviricetes</taxon>
        <taxon>Veracruzvirus</taxon>
        <taxon>Veracruzvirus heldan</taxon>
    </lineage>
</organism>
<evidence type="ECO:0000259" key="2">
    <source>
        <dbReference type="SMART" id="SM00507"/>
    </source>
</evidence>
<feature type="domain" description="HNH nuclease" evidence="2">
    <location>
        <begin position="60"/>
        <end position="110"/>
    </location>
</feature>
<dbReference type="Pfam" id="PF01844">
    <property type="entry name" value="HNH"/>
    <property type="match status" value="1"/>
</dbReference>
<dbReference type="EMBL" id="MN062706">
    <property type="protein sequence ID" value="QDP44282.1"/>
    <property type="molecule type" value="Genomic_DNA"/>
</dbReference>
<keyword evidence="3" id="KW-0255">Endonuclease</keyword>
<keyword evidence="3" id="KW-0378">Hydrolase</keyword>
<evidence type="ECO:0000256" key="1">
    <source>
        <dbReference type="SAM" id="MobiDB-lite"/>
    </source>
</evidence>
<dbReference type="InterPro" id="IPR003615">
    <property type="entry name" value="HNH_nuc"/>
</dbReference>
<evidence type="ECO:0000313" key="4">
    <source>
        <dbReference type="Proteomes" id="UP000317025"/>
    </source>
</evidence>
<protein>
    <submittedName>
        <fullName evidence="3">HNH endonuclease</fullName>
    </submittedName>
</protein>
<feature type="region of interest" description="Disordered" evidence="1">
    <location>
        <begin position="109"/>
        <end position="139"/>
    </location>
</feature>
<accession>A0A516KRH0</accession>
<dbReference type="CDD" id="cd00085">
    <property type="entry name" value="HNHc"/>
    <property type="match status" value="1"/>
</dbReference>
<name>A0A516KRH0_9CAUD</name>
<dbReference type="Gene3D" id="1.10.30.50">
    <property type="match status" value="1"/>
</dbReference>
<dbReference type="GO" id="GO:0004519">
    <property type="term" value="F:endonuclease activity"/>
    <property type="evidence" value="ECO:0007669"/>
    <property type="project" value="UniProtKB-KW"/>
</dbReference>
<evidence type="ECO:0000313" key="3">
    <source>
        <dbReference type="EMBL" id="QDP44282.1"/>
    </source>
</evidence>
<dbReference type="SMART" id="SM00507">
    <property type="entry name" value="HNHc"/>
    <property type="match status" value="1"/>
</dbReference>